<sequence>MQQSKCPNCGANVNIPIAVDYHEIVAVPCTYCNSQFTAKNPAYKPDAYNPEHEAREIAELEAFVKKMDEPVAYDPKLEAREMAQVEALMREIDEPGISTYDPEQEAKELAELEAFAGISNTSHIPEGKKKSKVKKIVGFVLAFLFFPVAGGSWSAVFQQPSAVTIIAAIVLTGLVGYFIYLGKSNME</sequence>
<evidence type="ECO:0000313" key="2">
    <source>
        <dbReference type="EMBL" id="RAJ83191.1"/>
    </source>
</evidence>
<dbReference type="RefSeq" id="WP_111591854.1">
    <property type="nucleotide sequence ID" value="NZ_QLMA01000003.1"/>
</dbReference>
<gene>
    <name evidence="2" type="ORF">CLV59_103151</name>
</gene>
<keyword evidence="1" id="KW-0812">Transmembrane</keyword>
<comment type="caution">
    <text evidence="2">The sequence shown here is derived from an EMBL/GenBank/DDBJ whole genome shotgun (WGS) entry which is preliminary data.</text>
</comment>
<keyword evidence="1" id="KW-1133">Transmembrane helix</keyword>
<keyword evidence="1" id="KW-0472">Membrane</keyword>
<dbReference type="EMBL" id="QLMA01000003">
    <property type="protein sequence ID" value="RAJ83191.1"/>
    <property type="molecule type" value="Genomic_DNA"/>
</dbReference>
<name>A0A327W1J5_9BACT</name>
<dbReference type="AlphaFoldDB" id="A0A327W1J5"/>
<feature type="transmembrane region" description="Helical" evidence="1">
    <location>
        <begin position="136"/>
        <end position="156"/>
    </location>
</feature>
<reference evidence="2 3" key="1">
    <citation type="submission" date="2018-06" db="EMBL/GenBank/DDBJ databases">
        <title>Genomic Encyclopedia of Archaeal and Bacterial Type Strains, Phase II (KMG-II): from individual species to whole genera.</title>
        <authorList>
            <person name="Goeker M."/>
        </authorList>
    </citation>
    <scope>NUCLEOTIDE SEQUENCE [LARGE SCALE GENOMIC DNA]</scope>
    <source>
        <strain evidence="2 3">DSM 29821</strain>
    </source>
</reference>
<dbReference type="Proteomes" id="UP000249819">
    <property type="component" value="Unassembled WGS sequence"/>
</dbReference>
<protein>
    <submittedName>
        <fullName evidence="2">Uncharacterized protein</fullName>
    </submittedName>
</protein>
<proteinExistence type="predicted"/>
<keyword evidence="3" id="KW-1185">Reference proteome</keyword>
<organism evidence="2 3">
    <name type="scientific">Chitinophaga dinghuensis</name>
    <dbReference type="NCBI Taxonomy" id="1539050"/>
    <lineage>
        <taxon>Bacteria</taxon>
        <taxon>Pseudomonadati</taxon>
        <taxon>Bacteroidota</taxon>
        <taxon>Chitinophagia</taxon>
        <taxon>Chitinophagales</taxon>
        <taxon>Chitinophagaceae</taxon>
        <taxon>Chitinophaga</taxon>
    </lineage>
</organism>
<evidence type="ECO:0000313" key="3">
    <source>
        <dbReference type="Proteomes" id="UP000249819"/>
    </source>
</evidence>
<accession>A0A327W1J5</accession>
<feature type="transmembrane region" description="Helical" evidence="1">
    <location>
        <begin position="162"/>
        <end position="181"/>
    </location>
</feature>
<evidence type="ECO:0000256" key="1">
    <source>
        <dbReference type="SAM" id="Phobius"/>
    </source>
</evidence>